<dbReference type="Proteomes" id="UP000799772">
    <property type="component" value="Unassembled WGS sequence"/>
</dbReference>
<gene>
    <name evidence="3" type="ORF">NA57DRAFT_72847</name>
</gene>
<keyword evidence="4" id="KW-1185">Reference proteome</keyword>
<reference evidence="3" key="1">
    <citation type="journal article" date="2020" name="Stud. Mycol.">
        <title>101 Dothideomycetes genomes: a test case for predicting lifestyles and emergence of pathogens.</title>
        <authorList>
            <person name="Haridas S."/>
            <person name="Albert R."/>
            <person name="Binder M."/>
            <person name="Bloem J."/>
            <person name="Labutti K."/>
            <person name="Salamov A."/>
            <person name="Andreopoulos B."/>
            <person name="Baker S."/>
            <person name="Barry K."/>
            <person name="Bills G."/>
            <person name="Bluhm B."/>
            <person name="Cannon C."/>
            <person name="Castanera R."/>
            <person name="Culley D."/>
            <person name="Daum C."/>
            <person name="Ezra D."/>
            <person name="Gonzalez J."/>
            <person name="Henrissat B."/>
            <person name="Kuo A."/>
            <person name="Liang C."/>
            <person name="Lipzen A."/>
            <person name="Lutzoni F."/>
            <person name="Magnuson J."/>
            <person name="Mondo S."/>
            <person name="Nolan M."/>
            <person name="Ohm R."/>
            <person name="Pangilinan J."/>
            <person name="Park H.-J."/>
            <person name="Ramirez L."/>
            <person name="Alfaro M."/>
            <person name="Sun H."/>
            <person name="Tritt A."/>
            <person name="Yoshinaga Y."/>
            <person name="Zwiers L.-H."/>
            <person name="Turgeon B."/>
            <person name="Goodwin S."/>
            <person name="Spatafora J."/>
            <person name="Crous P."/>
            <person name="Grigoriev I."/>
        </authorList>
    </citation>
    <scope>NUCLEOTIDE SEQUENCE</scope>
    <source>
        <strain evidence="3">CBS 133067</strain>
    </source>
</reference>
<dbReference type="AlphaFoldDB" id="A0A9P4IL49"/>
<feature type="compositionally biased region" description="Polar residues" evidence="2">
    <location>
        <begin position="170"/>
        <end position="195"/>
    </location>
</feature>
<feature type="coiled-coil region" evidence="1">
    <location>
        <begin position="558"/>
        <end position="585"/>
    </location>
</feature>
<feature type="compositionally biased region" description="Polar residues" evidence="2">
    <location>
        <begin position="152"/>
        <end position="162"/>
    </location>
</feature>
<sequence>MSFGFSVGDFIAIAEKAREVYNRCKSGPKRYESLAQHVHFLQKVLEETTTSFKDDTTSSVAGASSLISAQQACRTVLYEVEACLDKYAEMGESNPGVVERIKFAAKDVDGLKDKLSAVALQLNLGLVSHMNLSQARVERALDRFMQKRETTVQLSTGTTQYVSDKISPGISETASKNTNGSGKENRGGSESTLISPPSDVKASADQSRLASNTEAADKPPVSRSIDHHAFSSAEKHSKTRQHMQAEPERKFSPLASYGSYFPTESQHSSDVSSYLNSTDRLPNRVMTESSPTELSEPVDSESTGQTLDVKDLLAPIFQGDLAAKDEEAEVLNRFRRAFRLLKPSQLSCPTSEEVSLLCKELFTETSVPLSERFRFVDRLLPKASAYREINEKTFVYIMQGVRACTIGCRKMFVSENIDKGHQKLLSQELSKLHKEAEAIPPWCFKMSKVGDLQEYYDEISETEVDKRPLIRLKYATFTSANIRARNLLKYLDAVDRWSNEELLKGFGTEITPALQIMRAGLSIFGALGREDKKNLMSDLDQALIEFSFTRKEFLRVSDEELDESKDDLKTELSELSQLLERHSDGYKALEMALQVCDLILKRIQGFLSFLTDIGTHISSPGSNFFPIVRYRHGYVKAGSELMMDVVKQWNQVVANAIFAHRGQKDNHLLNKYAVRFIKGNVERQQKKIHDLSVSPWGGRIISAQVKGYNKEKECTLKVSIDNPRQRKVLPNTKPVRSILSWENIQELPGIVKRGPEYTCIKLLQSSIIIVELRRASNNPFKSKDEKLGQWKWRRNLQSSASFEDRVHGVHTITQEATKGNPYEIQLVFEMDDESRVSDEIKERRKVHWTNALVEDSLIFETYELEQKKVD</sequence>
<protein>
    <submittedName>
        <fullName evidence="3">Uncharacterized protein</fullName>
    </submittedName>
</protein>
<proteinExistence type="predicted"/>
<evidence type="ECO:0000313" key="3">
    <source>
        <dbReference type="EMBL" id="KAF2101404.1"/>
    </source>
</evidence>
<organism evidence="3 4">
    <name type="scientific">Rhizodiscina lignyota</name>
    <dbReference type="NCBI Taxonomy" id="1504668"/>
    <lineage>
        <taxon>Eukaryota</taxon>
        <taxon>Fungi</taxon>
        <taxon>Dikarya</taxon>
        <taxon>Ascomycota</taxon>
        <taxon>Pezizomycotina</taxon>
        <taxon>Dothideomycetes</taxon>
        <taxon>Pleosporomycetidae</taxon>
        <taxon>Aulographales</taxon>
        <taxon>Rhizodiscinaceae</taxon>
        <taxon>Rhizodiscina</taxon>
    </lineage>
</organism>
<feature type="region of interest" description="Disordered" evidence="2">
    <location>
        <begin position="262"/>
        <end position="304"/>
    </location>
</feature>
<feature type="compositionally biased region" description="Polar residues" evidence="2">
    <location>
        <begin position="204"/>
        <end position="214"/>
    </location>
</feature>
<name>A0A9P4IL49_9PEZI</name>
<evidence type="ECO:0000256" key="1">
    <source>
        <dbReference type="SAM" id="Coils"/>
    </source>
</evidence>
<evidence type="ECO:0000313" key="4">
    <source>
        <dbReference type="Proteomes" id="UP000799772"/>
    </source>
</evidence>
<comment type="caution">
    <text evidence="3">The sequence shown here is derived from an EMBL/GenBank/DDBJ whole genome shotgun (WGS) entry which is preliminary data.</text>
</comment>
<feature type="region of interest" description="Disordered" evidence="2">
    <location>
        <begin position="152"/>
        <end position="223"/>
    </location>
</feature>
<accession>A0A9P4IL49</accession>
<keyword evidence="1" id="KW-0175">Coiled coil</keyword>
<evidence type="ECO:0000256" key="2">
    <source>
        <dbReference type="SAM" id="MobiDB-lite"/>
    </source>
</evidence>
<dbReference type="EMBL" id="ML978123">
    <property type="protein sequence ID" value="KAF2101404.1"/>
    <property type="molecule type" value="Genomic_DNA"/>
</dbReference>
<feature type="compositionally biased region" description="Polar residues" evidence="2">
    <location>
        <begin position="262"/>
        <end position="293"/>
    </location>
</feature>
<dbReference type="OrthoDB" id="5404564at2759"/>